<keyword evidence="1" id="KW-0812">Transmembrane</keyword>
<dbReference type="Proteomes" id="UP001153076">
    <property type="component" value="Unassembled WGS sequence"/>
</dbReference>
<evidence type="ECO:0000313" key="3">
    <source>
        <dbReference type="Proteomes" id="UP001153076"/>
    </source>
</evidence>
<evidence type="ECO:0000313" key="2">
    <source>
        <dbReference type="EMBL" id="KAJ8426961.1"/>
    </source>
</evidence>
<gene>
    <name evidence="2" type="ORF">Cgig2_027685</name>
</gene>
<evidence type="ECO:0000256" key="1">
    <source>
        <dbReference type="SAM" id="Phobius"/>
    </source>
</evidence>
<reference evidence="2" key="1">
    <citation type="submission" date="2022-04" db="EMBL/GenBank/DDBJ databases">
        <title>Carnegiea gigantea Genome sequencing and assembly v2.</title>
        <authorList>
            <person name="Copetti D."/>
            <person name="Sanderson M.J."/>
            <person name="Burquez A."/>
            <person name="Wojciechowski M.F."/>
        </authorList>
    </citation>
    <scope>NUCLEOTIDE SEQUENCE</scope>
    <source>
        <strain evidence="2">SGP5-SGP5p</strain>
        <tissue evidence="2">Aerial part</tissue>
    </source>
</reference>
<accession>A0A9Q1GX08</accession>
<protein>
    <submittedName>
        <fullName evidence="2">Uncharacterized protein</fullName>
    </submittedName>
</protein>
<keyword evidence="1" id="KW-0472">Membrane</keyword>
<feature type="transmembrane region" description="Helical" evidence="1">
    <location>
        <begin position="6"/>
        <end position="29"/>
    </location>
</feature>
<keyword evidence="1" id="KW-1133">Transmembrane helix</keyword>
<sequence length="414" mass="46041">MRPGTFIITSFMASGVGYCLPTVIFVSIYKGLNEISCFSHPSRGRGYFPAHFLYTWLAKSSDTYELAGHAFSSPGIVKFSGFSQAKSFQLEKETLLDDGKLSRVGFAFFVSIHSSFVSYHLDLDNLPNLEIMLHCHHVLTRYGTGSQLLHSARCNLLQRNTTRAFYERWSKMFISLTCSPHTSDSKRKRSDLFDINISKDEGKLGSKPKLKIVRFEKPLEPFVLPIEDVSSRVNISGIDVAVPATPISAILIQSIAQLPHITNDIKEHFESSPFVSQVPKSDDVNFKEELAHVPLPSQSKCFPSIGQIPSFGKDLYYSGSRLGLSKGVCSPNNDEVESIHRTNAPSVEVDKNAIQVFDKVILDNVFRTPFNGLPSIKGDFDNLYATILQSGVDATTLENKAEGLIKQAYDLKDL</sequence>
<dbReference type="OrthoDB" id="6205933at2759"/>
<proteinExistence type="predicted"/>
<dbReference type="AlphaFoldDB" id="A0A9Q1GX08"/>
<dbReference type="EMBL" id="JAKOGI010001211">
    <property type="protein sequence ID" value="KAJ8426961.1"/>
    <property type="molecule type" value="Genomic_DNA"/>
</dbReference>
<organism evidence="2 3">
    <name type="scientific">Carnegiea gigantea</name>
    <dbReference type="NCBI Taxonomy" id="171969"/>
    <lineage>
        <taxon>Eukaryota</taxon>
        <taxon>Viridiplantae</taxon>
        <taxon>Streptophyta</taxon>
        <taxon>Embryophyta</taxon>
        <taxon>Tracheophyta</taxon>
        <taxon>Spermatophyta</taxon>
        <taxon>Magnoliopsida</taxon>
        <taxon>eudicotyledons</taxon>
        <taxon>Gunneridae</taxon>
        <taxon>Pentapetalae</taxon>
        <taxon>Caryophyllales</taxon>
        <taxon>Cactineae</taxon>
        <taxon>Cactaceae</taxon>
        <taxon>Cactoideae</taxon>
        <taxon>Echinocereeae</taxon>
        <taxon>Carnegiea</taxon>
    </lineage>
</organism>
<name>A0A9Q1GX08_9CARY</name>
<keyword evidence="3" id="KW-1185">Reference proteome</keyword>
<comment type="caution">
    <text evidence="2">The sequence shown here is derived from an EMBL/GenBank/DDBJ whole genome shotgun (WGS) entry which is preliminary data.</text>
</comment>